<dbReference type="Pfam" id="PF02844">
    <property type="entry name" value="GARS_N"/>
    <property type="match status" value="1"/>
</dbReference>
<keyword evidence="6" id="KW-0067">ATP-binding</keyword>
<dbReference type="InterPro" id="IPR037123">
    <property type="entry name" value="PRibGlycinamide_synth_C_sf"/>
</dbReference>
<dbReference type="InterPro" id="IPR011054">
    <property type="entry name" value="Rudment_hybrid_motif"/>
</dbReference>
<evidence type="ECO:0000256" key="7">
    <source>
        <dbReference type="ARBA" id="ARBA00038345"/>
    </source>
</evidence>
<dbReference type="InterPro" id="IPR020562">
    <property type="entry name" value="PRibGlycinamide_synth_N"/>
</dbReference>
<dbReference type="GO" id="GO:0006189">
    <property type="term" value="P:'de novo' IMP biosynthetic process"/>
    <property type="evidence" value="ECO:0007669"/>
    <property type="project" value="UniProtKB-UniRule"/>
</dbReference>
<dbReference type="Proteomes" id="UP000671879">
    <property type="component" value="Chromosome"/>
</dbReference>
<dbReference type="GO" id="GO:0009113">
    <property type="term" value="P:purine nucleobase biosynthetic process"/>
    <property type="evidence" value="ECO:0007669"/>
    <property type="project" value="InterPro"/>
</dbReference>
<dbReference type="PROSITE" id="PS00184">
    <property type="entry name" value="GARS"/>
    <property type="match status" value="1"/>
</dbReference>
<protein>
    <recommendedName>
        <fullName evidence="8">Phosphoribosylamine--glycine ligase</fullName>
        <ecNumber evidence="8">6.3.4.13</ecNumber>
    </recommendedName>
    <alternativeName>
        <fullName evidence="8">GARS</fullName>
    </alternativeName>
    <alternativeName>
        <fullName evidence="8">Glycinamide ribonucleotide synthetase</fullName>
    </alternativeName>
    <alternativeName>
        <fullName evidence="8">Phosphoribosylglycinamide synthetase</fullName>
    </alternativeName>
</protein>
<dbReference type="Pfam" id="PF02843">
    <property type="entry name" value="GARS_C"/>
    <property type="match status" value="1"/>
</dbReference>
<dbReference type="Gene3D" id="3.30.470.20">
    <property type="entry name" value="ATP-grasp fold, B domain"/>
    <property type="match status" value="1"/>
</dbReference>
<gene>
    <name evidence="8 10" type="primary">purD</name>
    <name evidence="10" type="ORF">KAR29_03370</name>
</gene>
<evidence type="ECO:0000313" key="10">
    <source>
        <dbReference type="EMBL" id="QTX32966.1"/>
    </source>
</evidence>
<dbReference type="EMBL" id="CP072943">
    <property type="protein sequence ID" value="QTX32966.1"/>
    <property type="molecule type" value="Genomic_DNA"/>
</dbReference>
<comment type="catalytic activity">
    <reaction evidence="8">
        <text>5-phospho-beta-D-ribosylamine + glycine + ATP = N(1)-(5-phospho-beta-D-ribosyl)glycinamide + ADP + phosphate + H(+)</text>
        <dbReference type="Rhea" id="RHEA:17453"/>
        <dbReference type="ChEBI" id="CHEBI:15378"/>
        <dbReference type="ChEBI" id="CHEBI:30616"/>
        <dbReference type="ChEBI" id="CHEBI:43474"/>
        <dbReference type="ChEBI" id="CHEBI:57305"/>
        <dbReference type="ChEBI" id="CHEBI:58681"/>
        <dbReference type="ChEBI" id="CHEBI:143788"/>
        <dbReference type="ChEBI" id="CHEBI:456216"/>
        <dbReference type="EC" id="6.3.4.13"/>
    </reaction>
</comment>
<dbReference type="PANTHER" id="PTHR43472">
    <property type="entry name" value="PHOSPHORIBOSYLAMINE--GLYCINE LIGASE"/>
    <property type="match status" value="1"/>
</dbReference>
<dbReference type="FunFam" id="3.90.600.10:FF:000001">
    <property type="entry name" value="Trifunctional purine biosynthetic protein adenosine-3"/>
    <property type="match status" value="1"/>
</dbReference>
<evidence type="ECO:0000256" key="6">
    <source>
        <dbReference type="ARBA" id="ARBA00022840"/>
    </source>
</evidence>
<dbReference type="InterPro" id="IPR016185">
    <property type="entry name" value="PreATP-grasp_dom_sf"/>
</dbReference>
<dbReference type="PANTHER" id="PTHR43472:SF1">
    <property type="entry name" value="PHOSPHORIBOSYLAMINE--GLYCINE LIGASE, CHLOROPLASTIC"/>
    <property type="match status" value="1"/>
</dbReference>
<dbReference type="GO" id="GO:0005524">
    <property type="term" value="F:ATP binding"/>
    <property type="evidence" value="ECO:0007669"/>
    <property type="project" value="UniProtKB-KW"/>
</dbReference>
<evidence type="ECO:0000259" key="9">
    <source>
        <dbReference type="SMART" id="SM01210"/>
    </source>
</evidence>
<dbReference type="Pfam" id="PF01071">
    <property type="entry name" value="GARS_A"/>
    <property type="match status" value="1"/>
</dbReference>
<feature type="domain" description="Phosphoribosylglycinamide synthetase C-domain" evidence="9">
    <location>
        <begin position="328"/>
        <end position="422"/>
    </location>
</feature>
<keyword evidence="3 8" id="KW-0436">Ligase</keyword>
<evidence type="ECO:0000313" key="11">
    <source>
        <dbReference type="Proteomes" id="UP000671879"/>
    </source>
</evidence>
<reference evidence="11" key="1">
    <citation type="submission" date="2021-04" db="EMBL/GenBank/DDBJ databases">
        <title>A novel Synergistetes isolate from a pyrite-forming mixed culture.</title>
        <authorList>
            <person name="Bunk B."/>
            <person name="Sproer C."/>
            <person name="Spring S."/>
            <person name="Pester M."/>
        </authorList>
    </citation>
    <scope>NUCLEOTIDE SEQUENCE [LARGE SCALE GENOMIC DNA]</scope>
    <source>
        <strain evidence="11">J.5.4.2-T.3.5.2</strain>
    </source>
</reference>
<dbReference type="SUPFAM" id="SSF52440">
    <property type="entry name" value="PreATP-grasp domain"/>
    <property type="match status" value="1"/>
</dbReference>
<dbReference type="EC" id="6.3.4.13" evidence="8"/>
<comment type="cofactor">
    <cofactor evidence="2">
        <name>Mg(2+)</name>
        <dbReference type="ChEBI" id="CHEBI:18420"/>
    </cofactor>
</comment>
<dbReference type="Gene3D" id="3.90.600.10">
    <property type="entry name" value="Phosphoribosylglycinamide synthetase, C-terminal domain"/>
    <property type="match status" value="1"/>
</dbReference>
<dbReference type="SMART" id="SM01210">
    <property type="entry name" value="GARS_C"/>
    <property type="match status" value="1"/>
</dbReference>
<dbReference type="SUPFAM" id="SSF51246">
    <property type="entry name" value="Rudiment single hybrid motif"/>
    <property type="match status" value="1"/>
</dbReference>
<dbReference type="HAMAP" id="MF_00138">
    <property type="entry name" value="GARS"/>
    <property type="match status" value="1"/>
</dbReference>
<name>A0A9Q7EZF7_9BACT</name>
<dbReference type="GO" id="GO:0004637">
    <property type="term" value="F:phosphoribosylamine-glycine ligase activity"/>
    <property type="evidence" value="ECO:0007669"/>
    <property type="project" value="UniProtKB-UniRule"/>
</dbReference>
<evidence type="ECO:0000256" key="5">
    <source>
        <dbReference type="ARBA" id="ARBA00022755"/>
    </source>
</evidence>
<dbReference type="SUPFAM" id="SSF56059">
    <property type="entry name" value="Glutathione synthetase ATP-binding domain-like"/>
    <property type="match status" value="1"/>
</dbReference>
<dbReference type="Gene3D" id="3.30.1490.20">
    <property type="entry name" value="ATP-grasp fold, A domain"/>
    <property type="match status" value="1"/>
</dbReference>
<dbReference type="SMART" id="SM01209">
    <property type="entry name" value="GARS_A"/>
    <property type="match status" value="1"/>
</dbReference>
<evidence type="ECO:0000256" key="3">
    <source>
        <dbReference type="ARBA" id="ARBA00022598"/>
    </source>
</evidence>
<dbReference type="InterPro" id="IPR000115">
    <property type="entry name" value="PRibGlycinamide_synth"/>
</dbReference>
<dbReference type="Gene3D" id="3.40.50.20">
    <property type="match status" value="1"/>
</dbReference>
<accession>A0A9Q7EZF7</accession>
<dbReference type="NCBIfam" id="TIGR00877">
    <property type="entry name" value="purD"/>
    <property type="match status" value="1"/>
</dbReference>
<sequence>MRVLLLGRGGREHALAWALARSPLVKALHAAPGNPGIADYATCHDIDPCDAPAVVELARRLSVDFVVPGPESPLVAGVGDALEETGIPVFGPGRSGARLEGSKAFSKEFMARHAIATAPFDLCRTLPEAEEALRKRRPPYVVKADGLAAGKGAFIVDTFDEALIVCSDLLVRKTLGDAGKVVIVEDHIAGTELTLLAVTDGKTVRLLPASQDHKRAFDEDRGPNTGGMGAYAPVPWADEALLDRIGREILVPTIEGLRRDAIPFRGVLYLGVMLDEAGKPWVLEYNVRLGDPEAQVVLPVFGGDWATIVSACCQGRLEAMAWPQAQGAAVGIVLASAGYPGAYEQGFPIEKMDALSGGDILVFHAGTARNTSGQIVTAGGRVLTVVGLGEDLFSARERAYEATRFVSFEGVHFRRDIARKAFI</sequence>
<comment type="pathway">
    <text evidence="8">Purine metabolism; IMP biosynthesis via de novo pathway; N(1)-(5-phospho-D-ribosyl)glycinamide from 5-phospho-alpha-D-ribose 1-diphosphate: step 2/2.</text>
</comment>
<dbReference type="RefSeq" id="WP_274374232.1">
    <property type="nucleotide sequence ID" value="NZ_CP072943.1"/>
</dbReference>
<dbReference type="AlphaFoldDB" id="A0A9Q7EZF7"/>
<keyword evidence="5 8" id="KW-0658">Purine biosynthesis</keyword>
<evidence type="ECO:0000256" key="1">
    <source>
        <dbReference type="ARBA" id="ARBA00001936"/>
    </source>
</evidence>
<keyword evidence="4" id="KW-0547">Nucleotide-binding</keyword>
<comment type="cofactor">
    <cofactor evidence="1">
        <name>Mn(2+)</name>
        <dbReference type="ChEBI" id="CHEBI:29035"/>
    </cofactor>
</comment>
<dbReference type="InterPro" id="IPR013815">
    <property type="entry name" value="ATP_grasp_subdomain_1"/>
</dbReference>
<evidence type="ECO:0000256" key="2">
    <source>
        <dbReference type="ARBA" id="ARBA00001946"/>
    </source>
</evidence>
<comment type="similarity">
    <text evidence="7 8">Belongs to the GARS family.</text>
</comment>
<dbReference type="InterPro" id="IPR020560">
    <property type="entry name" value="PRibGlycinamide_synth_C-dom"/>
</dbReference>
<keyword evidence="11" id="KW-1185">Reference proteome</keyword>
<dbReference type="InterPro" id="IPR020561">
    <property type="entry name" value="PRibGlycinamid_synth_ATP-grasp"/>
</dbReference>
<organism evidence="10 11">
    <name type="scientific">Aminithiophilus ramosus</name>
    <dbReference type="NCBI Taxonomy" id="3029084"/>
    <lineage>
        <taxon>Bacteria</taxon>
        <taxon>Thermotogati</taxon>
        <taxon>Synergistota</taxon>
        <taxon>Synergistia</taxon>
        <taxon>Synergistales</taxon>
        <taxon>Aminithiophilaceae</taxon>
        <taxon>Aminithiophilus</taxon>
    </lineage>
</organism>
<evidence type="ECO:0000256" key="4">
    <source>
        <dbReference type="ARBA" id="ARBA00022741"/>
    </source>
</evidence>
<dbReference type="InterPro" id="IPR020559">
    <property type="entry name" value="PRibGlycinamide_synth_CS"/>
</dbReference>
<evidence type="ECO:0000256" key="8">
    <source>
        <dbReference type="HAMAP-Rule" id="MF_00138"/>
    </source>
</evidence>
<proteinExistence type="inferred from homology"/>
<dbReference type="KEGG" id="aram:KAR29_03370"/>